<feature type="transmembrane region" description="Helical" evidence="2">
    <location>
        <begin position="95"/>
        <end position="115"/>
    </location>
</feature>
<evidence type="ECO:0000313" key="4">
    <source>
        <dbReference type="Proteomes" id="UP000271227"/>
    </source>
</evidence>
<keyword evidence="2" id="KW-0812">Transmembrane</keyword>
<protein>
    <submittedName>
        <fullName evidence="3">Aspartyl protease family protein</fullName>
    </submittedName>
</protein>
<dbReference type="InterPro" id="IPR021109">
    <property type="entry name" value="Peptidase_aspartic_dom_sf"/>
</dbReference>
<evidence type="ECO:0000313" key="3">
    <source>
        <dbReference type="EMBL" id="RMB08707.1"/>
    </source>
</evidence>
<keyword evidence="2" id="KW-0472">Membrane</keyword>
<dbReference type="GO" id="GO:0008233">
    <property type="term" value="F:peptidase activity"/>
    <property type="evidence" value="ECO:0007669"/>
    <property type="project" value="UniProtKB-KW"/>
</dbReference>
<feature type="region of interest" description="Disordered" evidence="1">
    <location>
        <begin position="1"/>
        <end position="33"/>
    </location>
</feature>
<feature type="transmembrane region" description="Helical" evidence="2">
    <location>
        <begin position="42"/>
        <end position="63"/>
    </location>
</feature>
<evidence type="ECO:0000256" key="1">
    <source>
        <dbReference type="SAM" id="MobiDB-lite"/>
    </source>
</evidence>
<dbReference type="NCBIfam" id="TIGR02281">
    <property type="entry name" value="clan_AA_DTGA"/>
    <property type="match status" value="1"/>
</dbReference>
<reference evidence="3 4" key="1">
    <citation type="submission" date="2018-10" db="EMBL/GenBank/DDBJ databases">
        <title>Genomic Encyclopedia of Archaeal and Bacterial Type Strains, Phase II (KMG-II): from individual species to whole genera.</title>
        <authorList>
            <person name="Goeker M."/>
        </authorList>
    </citation>
    <scope>NUCLEOTIDE SEQUENCE [LARGE SCALE GENOMIC DNA]</scope>
    <source>
        <strain evidence="3 4">DSM 25217</strain>
    </source>
</reference>
<gene>
    <name evidence="3" type="ORF">BXY39_1345</name>
</gene>
<organism evidence="3 4">
    <name type="scientific">Eilatimonas milleporae</name>
    <dbReference type="NCBI Taxonomy" id="911205"/>
    <lineage>
        <taxon>Bacteria</taxon>
        <taxon>Pseudomonadati</taxon>
        <taxon>Pseudomonadota</taxon>
        <taxon>Alphaproteobacteria</taxon>
        <taxon>Kordiimonadales</taxon>
        <taxon>Kordiimonadaceae</taxon>
        <taxon>Eilatimonas</taxon>
    </lineage>
</organism>
<feature type="compositionally biased region" description="Pro residues" evidence="1">
    <location>
        <begin position="1"/>
        <end position="11"/>
    </location>
</feature>
<feature type="transmembrane region" description="Helical" evidence="2">
    <location>
        <begin position="69"/>
        <end position="88"/>
    </location>
</feature>
<dbReference type="Pfam" id="PF13975">
    <property type="entry name" value="gag-asp_proteas"/>
    <property type="match status" value="1"/>
</dbReference>
<dbReference type="Proteomes" id="UP000271227">
    <property type="component" value="Unassembled WGS sequence"/>
</dbReference>
<name>A0A3M0CIW5_9PROT</name>
<keyword evidence="3" id="KW-0378">Hydrolase</keyword>
<dbReference type="EMBL" id="REFR01000010">
    <property type="protein sequence ID" value="RMB08707.1"/>
    <property type="molecule type" value="Genomic_DNA"/>
</dbReference>
<dbReference type="InterPro" id="IPR034122">
    <property type="entry name" value="Retropepsin-like_bacterial"/>
</dbReference>
<proteinExistence type="predicted"/>
<dbReference type="AlphaFoldDB" id="A0A3M0CIW5"/>
<accession>A0A3M0CIW5</accession>
<dbReference type="RefSeq" id="WP_121938046.1">
    <property type="nucleotide sequence ID" value="NZ_REFR01000010.1"/>
</dbReference>
<comment type="caution">
    <text evidence="3">The sequence shown here is derived from an EMBL/GenBank/DDBJ whole genome shotgun (WGS) entry which is preliminary data.</text>
</comment>
<dbReference type="Gene3D" id="2.40.70.10">
    <property type="entry name" value="Acid Proteases"/>
    <property type="match status" value="1"/>
</dbReference>
<dbReference type="SUPFAM" id="SSF50630">
    <property type="entry name" value="Acid proteases"/>
    <property type="match status" value="1"/>
</dbReference>
<dbReference type="InParanoid" id="A0A3M0CIW5"/>
<dbReference type="InterPro" id="IPR011969">
    <property type="entry name" value="Clan_AA_Asp_peptidase_C"/>
</dbReference>
<feature type="compositionally biased region" description="Basic and acidic residues" evidence="1">
    <location>
        <begin position="14"/>
        <end position="30"/>
    </location>
</feature>
<keyword evidence="2" id="KW-1133">Transmembrane helix</keyword>
<sequence length="257" mass="28243">MTNDPWRPPSTPISDRDSRQRAYNRQDRVSHMHRSPTRMGRLIAFLVGIALLMVGLSLAFPVGSAADPHFVRALIILVIFGGTAAFWSRSSLWRLARFAGVWILLILGVASFYLYRSDFSGRFMAALDPSAAMTTDEGLLVHRSRDGHFWLRAELNGVSVRMMVDTGASNVVLSPDDAERVGINNGILNFDGRAETANGSVRFARAQVETFGVGSAVLNDVPVTINSAEMRGSLLGLSVLNRFSSFEFRGDTLILRP</sequence>
<dbReference type="OrthoDB" id="7595324at2"/>
<dbReference type="CDD" id="cd05483">
    <property type="entry name" value="retropepsin_like_bacteria"/>
    <property type="match status" value="1"/>
</dbReference>
<evidence type="ECO:0000256" key="2">
    <source>
        <dbReference type="SAM" id="Phobius"/>
    </source>
</evidence>
<keyword evidence="4" id="KW-1185">Reference proteome</keyword>
<dbReference type="GO" id="GO:0006508">
    <property type="term" value="P:proteolysis"/>
    <property type="evidence" value="ECO:0007669"/>
    <property type="project" value="UniProtKB-KW"/>
</dbReference>
<keyword evidence="3" id="KW-0645">Protease</keyword>